<dbReference type="EMBL" id="QSCR01000011">
    <property type="protein sequence ID" value="RGY18586.1"/>
    <property type="molecule type" value="Genomic_DNA"/>
</dbReference>
<evidence type="ECO:0000313" key="1">
    <source>
        <dbReference type="EMBL" id="RGY18586.1"/>
    </source>
</evidence>
<sequence length="381" mass="45563">MSGILHLSANGHLQQNSMMVFERYYPGQNIMLSRPPMKNDVARIDLPEDIFRWLDYGNRDVWEEVESLCRERHIDKIVLHAAFRRNVNLAAYLKKRIPCKVYWLFWGFELYNALAEDFGVSLVDEKFNPFKIRTYRYPNRVKGLLKYLRYGCTQSDVLRKVSDVADYFCFWNKFDYDLYTKYFGDHVKYKRFGYVCRERNSGEVETYNFPKKVQTILINHQASMTGNHVTLMEKVEKVDKEGKFNICVPLSYGAPYVRKQCLQLGHRMFGDRFMPILDFLPRDEYFDKIDSAQVALFGQKRQEATGNIGHLLTVGTKVFLREENSLYTYYKDKGYHVFSFERDLKSFEDLAPLSEEQMIHNRKIWYHTRFYYDEFMPHFFD</sequence>
<accession>A0A413INV8</accession>
<evidence type="ECO:0000313" key="2">
    <source>
        <dbReference type="Proteomes" id="UP000286063"/>
    </source>
</evidence>
<reference evidence="1 2" key="1">
    <citation type="submission" date="2018-08" db="EMBL/GenBank/DDBJ databases">
        <title>A genome reference for cultivated species of the human gut microbiota.</title>
        <authorList>
            <person name="Zou Y."/>
            <person name="Xue W."/>
            <person name="Luo G."/>
        </authorList>
    </citation>
    <scope>NUCLEOTIDE SEQUENCE [LARGE SCALE GENOMIC DNA]</scope>
    <source>
        <strain evidence="1 2">OF02-7</strain>
    </source>
</reference>
<protein>
    <recommendedName>
        <fullName evidence="3">4-alpha-L-fucosyltransferase</fullName>
    </recommendedName>
</protein>
<organism evidence="1 2">
    <name type="scientific">Butyricimonas virosa</name>
    <dbReference type="NCBI Taxonomy" id="544645"/>
    <lineage>
        <taxon>Bacteria</taxon>
        <taxon>Pseudomonadati</taxon>
        <taxon>Bacteroidota</taxon>
        <taxon>Bacteroidia</taxon>
        <taxon>Bacteroidales</taxon>
        <taxon>Odoribacteraceae</taxon>
        <taxon>Butyricimonas</taxon>
    </lineage>
</organism>
<comment type="caution">
    <text evidence="1">The sequence shown here is derived from an EMBL/GenBank/DDBJ whole genome shotgun (WGS) entry which is preliminary data.</text>
</comment>
<gene>
    <name evidence="1" type="ORF">DXA50_08110</name>
</gene>
<proteinExistence type="predicted"/>
<dbReference type="RefSeq" id="WP_117774952.1">
    <property type="nucleotide sequence ID" value="NZ_CALZYG010000028.1"/>
</dbReference>
<dbReference type="OrthoDB" id="1083028at2"/>
<evidence type="ECO:0008006" key="3">
    <source>
        <dbReference type="Google" id="ProtNLM"/>
    </source>
</evidence>
<dbReference type="AlphaFoldDB" id="A0A413INV8"/>
<name>A0A413INV8_9BACT</name>
<dbReference type="Proteomes" id="UP000286063">
    <property type="component" value="Unassembled WGS sequence"/>
</dbReference>